<dbReference type="EMBL" id="SLWW01000003">
    <property type="protein sequence ID" value="TCO73051.1"/>
    <property type="molecule type" value="Genomic_DNA"/>
</dbReference>
<dbReference type="Proteomes" id="UP000295142">
    <property type="component" value="Unassembled WGS sequence"/>
</dbReference>
<feature type="compositionally biased region" description="Low complexity" evidence="1">
    <location>
        <begin position="247"/>
        <end position="258"/>
    </location>
</feature>
<dbReference type="GO" id="GO:0004222">
    <property type="term" value="F:metalloendopeptidase activity"/>
    <property type="evidence" value="ECO:0007669"/>
    <property type="project" value="TreeGrafter"/>
</dbReference>
<feature type="compositionally biased region" description="Low complexity" evidence="1">
    <location>
        <begin position="219"/>
        <end position="231"/>
    </location>
</feature>
<feature type="domain" description="LysM" evidence="2">
    <location>
        <begin position="163"/>
        <end position="207"/>
    </location>
</feature>
<evidence type="ECO:0000259" key="2">
    <source>
        <dbReference type="PROSITE" id="PS51782"/>
    </source>
</evidence>
<feature type="region of interest" description="Disordered" evidence="1">
    <location>
        <begin position="219"/>
        <end position="267"/>
    </location>
</feature>
<dbReference type="SUPFAM" id="SSF51261">
    <property type="entry name" value="Duplicated hybrid motif"/>
    <property type="match status" value="1"/>
</dbReference>
<dbReference type="RefSeq" id="WP_132542650.1">
    <property type="nucleotide sequence ID" value="NZ_SLWW01000003.1"/>
</dbReference>
<dbReference type="InterPro" id="IPR011055">
    <property type="entry name" value="Dup_hybrid_motif"/>
</dbReference>
<dbReference type="InterPro" id="IPR050570">
    <property type="entry name" value="Cell_wall_metabolism_enzyme"/>
</dbReference>
<gene>
    <name evidence="3" type="ORF">EV655_103280</name>
</gene>
<dbReference type="Pfam" id="PF01476">
    <property type="entry name" value="LysM"/>
    <property type="match status" value="2"/>
</dbReference>
<dbReference type="CDD" id="cd00118">
    <property type="entry name" value="LysM"/>
    <property type="match status" value="1"/>
</dbReference>
<dbReference type="PROSITE" id="PS51782">
    <property type="entry name" value="LYSM"/>
    <property type="match status" value="1"/>
</dbReference>
<sequence length="383" mass="39484">MSTSDRPARLPAHALALGLGLTLVAGCESGWDYDFRTIGGAAPNQPVRVETAPRPQPDARGVISYPNYQVAVARRGDTVGTVATRVGLPADELARFNGIPGEAQLREGEIVALPRRVAGSGATAGAITPEGQIDITTLAGDAIQRTEPGARPAQAAPAGAEPVRHKVVRGETAYSIARLYDVTPRALADWNGLGADLAVREGQFLLIPVPARTVAAAAPKTTPRPGAGSAAPVPPSASKPLPREEAAPAAKPAAPASPQMKSESTARAAFAMPAQGSIIRGYQKGKNDGIDIAASAGSPVKAAADGTVAAITRDTEQVPILVVRHADNMLSVYANIDGIAVEKGASVKRGQAVAKVRPGSPAFLHFELRKGFESVDPMPYLTP</sequence>
<dbReference type="OrthoDB" id="9795421at2"/>
<dbReference type="InterPro" id="IPR016047">
    <property type="entry name" value="M23ase_b-sheet_dom"/>
</dbReference>
<dbReference type="Pfam" id="PF01551">
    <property type="entry name" value="Peptidase_M23"/>
    <property type="match status" value="1"/>
</dbReference>
<reference evidence="3 4" key="1">
    <citation type="submission" date="2019-03" db="EMBL/GenBank/DDBJ databases">
        <title>Genomic Encyclopedia of Type Strains, Phase IV (KMG-IV): sequencing the most valuable type-strain genomes for metagenomic binning, comparative biology and taxonomic classification.</title>
        <authorList>
            <person name="Goeker M."/>
        </authorList>
    </citation>
    <scope>NUCLEOTIDE SEQUENCE [LARGE SCALE GENOMIC DNA]</scope>
    <source>
        <strain evidence="3 4">DSM 4868</strain>
    </source>
</reference>
<evidence type="ECO:0000256" key="1">
    <source>
        <dbReference type="SAM" id="MobiDB-lite"/>
    </source>
</evidence>
<keyword evidence="4" id="KW-1185">Reference proteome</keyword>
<dbReference type="SMART" id="SM00257">
    <property type="entry name" value="LysM"/>
    <property type="match status" value="2"/>
</dbReference>
<proteinExistence type="predicted"/>
<keyword evidence="3" id="KW-0378">Hydrolase</keyword>
<organism evidence="3 4">
    <name type="scientific">Rhodovulum euryhalinum</name>
    <dbReference type="NCBI Taxonomy" id="35805"/>
    <lineage>
        <taxon>Bacteria</taxon>
        <taxon>Pseudomonadati</taxon>
        <taxon>Pseudomonadota</taxon>
        <taxon>Alphaproteobacteria</taxon>
        <taxon>Rhodobacterales</taxon>
        <taxon>Paracoccaceae</taxon>
        <taxon>Rhodovulum</taxon>
    </lineage>
</organism>
<dbReference type="Gene3D" id="2.70.70.10">
    <property type="entry name" value="Glucose Permease (Domain IIA)"/>
    <property type="match status" value="1"/>
</dbReference>
<evidence type="ECO:0000313" key="4">
    <source>
        <dbReference type="Proteomes" id="UP000295142"/>
    </source>
</evidence>
<dbReference type="InterPro" id="IPR018392">
    <property type="entry name" value="LysM"/>
</dbReference>
<name>A0A4R2KGZ4_9RHOB</name>
<accession>A0A4R2KGZ4</accession>
<protein>
    <submittedName>
        <fullName evidence="3">Murein DD-endopeptidase MepM/ murein hydrolase activator NlpD</fullName>
    </submittedName>
</protein>
<dbReference type="PANTHER" id="PTHR21666:SF270">
    <property type="entry name" value="MUREIN HYDROLASE ACTIVATOR ENVC"/>
    <property type="match status" value="1"/>
</dbReference>
<dbReference type="AlphaFoldDB" id="A0A4R2KGZ4"/>
<comment type="caution">
    <text evidence="3">The sequence shown here is derived from an EMBL/GenBank/DDBJ whole genome shotgun (WGS) entry which is preliminary data.</text>
</comment>
<dbReference type="Gene3D" id="3.10.350.10">
    <property type="entry name" value="LysM domain"/>
    <property type="match status" value="1"/>
</dbReference>
<dbReference type="InterPro" id="IPR036779">
    <property type="entry name" value="LysM_dom_sf"/>
</dbReference>
<evidence type="ECO:0000313" key="3">
    <source>
        <dbReference type="EMBL" id="TCO73051.1"/>
    </source>
</evidence>
<dbReference type="CDD" id="cd12797">
    <property type="entry name" value="M23_peptidase"/>
    <property type="match status" value="1"/>
</dbReference>
<dbReference type="PANTHER" id="PTHR21666">
    <property type="entry name" value="PEPTIDASE-RELATED"/>
    <property type="match status" value="1"/>
</dbReference>
<dbReference type="SUPFAM" id="SSF54106">
    <property type="entry name" value="LysM domain"/>
    <property type="match status" value="1"/>
</dbReference>
<dbReference type="PROSITE" id="PS51257">
    <property type="entry name" value="PROKAR_LIPOPROTEIN"/>
    <property type="match status" value="1"/>
</dbReference>